<accession>A0ABS2KQG1</accession>
<dbReference type="Proteomes" id="UP000703038">
    <property type="component" value="Unassembled WGS sequence"/>
</dbReference>
<comment type="caution">
    <text evidence="2">The sequence shown here is derived from an EMBL/GenBank/DDBJ whole genome shotgun (WGS) entry which is preliminary data.</text>
</comment>
<name>A0ABS2KQG1_9NOCA</name>
<feature type="domain" description="DUF6924" evidence="1">
    <location>
        <begin position="277"/>
        <end position="412"/>
    </location>
</feature>
<keyword evidence="3" id="KW-1185">Reference proteome</keyword>
<protein>
    <recommendedName>
        <fullName evidence="1">DUF6924 domain-containing protein</fullName>
    </recommendedName>
</protein>
<proteinExistence type="predicted"/>
<gene>
    <name evidence="2" type="ORF">JOE42_000939</name>
</gene>
<organism evidence="2 3">
    <name type="scientific">Rhodococcoides corynebacterioides</name>
    <dbReference type="NCBI Taxonomy" id="53972"/>
    <lineage>
        <taxon>Bacteria</taxon>
        <taxon>Bacillati</taxon>
        <taxon>Actinomycetota</taxon>
        <taxon>Actinomycetes</taxon>
        <taxon>Mycobacteriales</taxon>
        <taxon>Nocardiaceae</taxon>
        <taxon>Rhodococcoides</taxon>
    </lineage>
</organism>
<reference evidence="2 3" key="1">
    <citation type="submission" date="2021-01" db="EMBL/GenBank/DDBJ databases">
        <title>Genomics of switchgrass bacterial isolates.</title>
        <authorList>
            <person name="Shade A."/>
        </authorList>
    </citation>
    <scope>NUCLEOTIDE SEQUENCE [LARGE SCALE GENOMIC DNA]</scope>
    <source>
        <strain evidence="2 3">PvP111</strain>
    </source>
</reference>
<sequence length="649" mass="72248">MVHTVKHPGTVYVVMGPGSPSLLLRAYDLFPPNPTPGYHDKLFGEPSTPRAARVRGRDGWEVSGQDSQMNLTVTYVFDAELGVAIRWQRGDEWMELTDSHLDDAFDRELFTWSGPSRPFEEAVSRAQREYDERQRALAQIPQAVPTWLPLTTNVHPQSGDARTGELSLDISGHAPQFTLRRWVTSIGEPALAWPNENTPERYRRTIGDWTYEIRSYNDFSETDCGRIIESIVPVAPPDRDPADILAELADEESDRREAEVSESLGTGRVITDHLGGESLLIRTDFTDDARWRDVAVAAMAPVPSGGEGEFAAYLTCIDNRQYDGLTVDGLIDIIGDEPTHYVFLADSVTVNDPEMPIVAMHTGPDNPESPRGRTFRVIPTEMWGVENNLSISNMDFESFADSVDEDGVFRGFPQPPQPVEQVTTRDVAQWIAGDLTTDALRDFHAEISGWKYRYPVQLFDVDLSEMHAQFGDNEMSAPAASSGYEEFVAATAEGGTALRGSVWTHDGHWTFLVHHDSHRPIAAYRVTLAPYAPPPPQEGVQQTQRYEVPFVCTEPRSPILTDEDDLVDRDLVQRAVLAEASRLHPDADITGGMPLMNRIPRLVGIQIGSHVQVDRQPVFYVAIVTDVQDVFLVIEVPQEGLRIVGPGEP</sequence>
<evidence type="ECO:0000313" key="3">
    <source>
        <dbReference type="Proteomes" id="UP000703038"/>
    </source>
</evidence>
<dbReference type="Pfam" id="PF21962">
    <property type="entry name" value="DUF6924"/>
    <property type="match status" value="1"/>
</dbReference>
<dbReference type="EMBL" id="JAFBBK010000001">
    <property type="protein sequence ID" value="MBM7414206.1"/>
    <property type="molecule type" value="Genomic_DNA"/>
</dbReference>
<dbReference type="InterPro" id="IPR053832">
    <property type="entry name" value="DUF6924"/>
</dbReference>
<dbReference type="RefSeq" id="WP_204866974.1">
    <property type="nucleotide sequence ID" value="NZ_JAFBBK010000001.1"/>
</dbReference>
<evidence type="ECO:0000313" key="2">
    <source>
        <dbReference type="EMBL" id="MBM7414206.1"/>
    </source>
</evidence>
<evidence type="ECO:0000259" key="1">
    <source>
        <dbReference type="Pfam" id="PF21962"/>
    </source>
</evidence>